<dbReference type="InterPro" id="IPR023393">
    <property type="entry name" value="START-like_dom_sf"/>
</dbReference>
<dbReference type="Gene3D" id="3.30.530.20">
    <property type="match status" value="1"/>
</dbReference>
<reference evidence="1 2" key="1">
    <citation type="submission" date="2021-01" db="EMBL/GenBank/DDBJ databases">
        <title>Genomic Encyclopedia of Type Strains, Phase IV (KMG-IV): sequencing the most valuable type-strain genomes for metagenomic binning, comparative biology and taxonomic classification.</title>
        <authorList>
            <person name="Goeker M."/>
        </authorList>
    </citation>
    <scope>NUCLEOTIDE SEQUENCE [LARGE SCALE GENOMIC DNA]</scope>
    <source>
        <strain evidence="1 2">DSM 25879</strain>
    </source>
</reference>
<sequence>MADIQDSVVINKSVEEVFSYASNMENSPKIMDNVVEIEKLTDGPLQVGSRFKETREIRGRKASAVIEFTDYAPNKSFVVKSEANGLKVVYYYDFVPADGGGTRVDFKGDIHTTGLVMKLTKPIIRKILKKEDGDHLKKLKSLLESE</sequence>
<evidence type="ECO:0000313" key="1">
    <source>
        <dbReference type="EMBL" id="MBM7618723.1"/>
    </source>
</evidence>
<organism evidence="1 2">
    <name type="scientific">Sutcliffiella tianshenii</name>
    <dbReference type="NCBI Taxonomy" id="1463404"/>
    <lineage>
        <taxon>Bacteria</taxon>
        <taxon>Bacillati</taxon>
        <taxon>Bacillota</taxon>
        <taxon>Bacilli</taxon>
        <taxon>Bacillales</taxon>
        <taxon>Bacillaceae</taxon>
        <taxon>Sutcliffiella</taxon>
    </lineage>
</organism>
<dbReference type="RefSeq" id="WP_204413142.1">
    <property type="nucleotide sequence ID" value="NZ_JAFBED010000001.1"/>
</dbReference>
<dbReference type="SUPFAM" id="SSF55961">
    <property type="entry name" value="Bet v1-like"/>
    <property type="match status" value="1"/>
</dbReference>
<dbReference type="InterPro" id="IPR019587">
    <property type="entry name" value="Polyketide_cyclase/dehydratase"/>
</dbReference>
<evidence type="ECO:0000313" key="2">
    <source>
        <dbReference type="Proteomes" id="UP000737402"/>
    </source>
</evidence>
<gene>
    <name evidence="1" type="ORF">JOC95_000565</name>
</gene>
<keyword evidence="2" id="KW-1185">Reference proteome</keyword>
<name>A0ABS2NVN7_9BACI</name>
<dbReference type="Proteomes" id="UP000737402">
    <property type="component" value="Unassembled WGS sequence"/>
</dbReference>
<dbReference type="EMBL" id="JAFBED010000001">
    <property type="protein sequence ID" value="MBM7618723.1"/>
    <property type="molecule type" value="Genomic_DNA"/>
</dbReference>
<accession>A0ABS2NVN7</accession>
<dbReference type="Pfam" id="PF10604">
    <property type="entry name" value="Polyketide_cyc2"/>
    <property type="match status" value="1"/>
</dbReference>
<comment type="caution">
    <text evidence="1">The sequence shown here is derived from an EMBL/GenBank/DDBJ whole genome shotgun (WGS) entry which is preliminary data.</text>
</comment>
<dbReference type="CDD" id="cd08865">
    <property type="entry name" value="SRPBCC_10"/>
    <property type="match status" value="1"/>
</dbReference>
<protein>
    <submittedName>
        <fullName evidence="1">Membrane protein</fullName>
    </submittedName>
</protein>
<proteinExistence type="predicted"/>